<feature type="transmembrane region" description="Helical" evidence="8">
    <location>
        <begin position="313"/>
        <end position="339"/>
    </location>
</feature>
<dbReference type="PROSITE" id="PS50234">
    <property type="entry name" value="VWFA"/>
    <property type="match status" value="1"/>
</dbReference>
<evidence type="ECO:0000256" key="5">
    <source>
        <dbReference type="ARBA" id="ARBA00022729"/>
    </source>
</evidence>
<evidence type="ECO:0000256" key="3">
    <source>
        <dbReference type="ARBA" id="ARBA00022692"/>
    </source>
</evidence>
<reference evidence="11 12" key="1">
    <citation type="journal article" date="2023" name="BMC Biol.">
        <title>The compact genome of the sponge Oopsacas minuta (Hexactinellida) is lacking key metazoan core genes.</title>
        <authorList>
            <person name="Santini S."/>
            <person name="Schenkelaars Q."/>
            <person name="Jourda C."/>
            <person name="Duchesne M."/>
            <person name="Belahbib H."/>
            <person name="Rocher C."/>
            <person name="Selva M."/>
            <person name="Riesgo A."/>
            <person name="Vervoort M."/>
            <person name="Leys S.P."/>
            <person name="Kodjabachian L."/>
            <person name="Le Bivic A."/>
            <person name="Borchiellini C."/>
            <person name="Claverie J.M."/>
            <person name="Renard E."/>
        </authorList>
    </citation>
    <scope>NUCLEOTIDE SEQUENCE [LARGE SCALE GENOMIC DNA]</scope>
    <source>
        <strain evidence="11">SPO-2</strain>
    </source>
</reference>
<evidence type="ECO:0000256" key="4">
    <source>
        <dbReference type="ARBA" id="ARBA00022723"/>
    </source>
</evidence>
<evidence type="ECO:0000256" key="6">
    <source>
        <dbReference type="ARBA" id="ARBA00022989"/>
    </source>
</evidence>
<keyword evidence="3 8" id="KW-0812">Transmembrane</keyword>
<gene>
    <name evidence="11" type="ORF">LOD99_12797</name>
</gene>
<evidence type="ECO:0000256" key="2">
    <source>
        <dbReference type="ARBA" id="ARBA00008095"/>
    </source>
</evidence>
<accession>A0AAV7JDM1</accession>
<dbReference type="Gene3D" id="3.40.50.410">
    <property type="entry name" value="von Willebrand factor, type A domain"/>
    <property type="match status" value="1"/>
</dbReference>
<dbReference type="SUPFAM" id="SSF53300">
    <property type="entry name" value="vWA-like"/>
    <property type="match status" value="1"/>
</dbReference>
<feature type="signal peptide" evidence="9">
    <location>
        <begin position="1"/>
        <end position="20"/>
    </location>
</feature>
<evidence type="ECO:0000313" key="12">
    <source>
        <dbReference type="Proteomes" id="UP001165289"/>
    </source>
</evidence>
<comment type="subcellular location">
    <subcellularLocation>
        <location evidence="1">Membrane</location>
        <topology evidence="1">Single-pass type I membrane protein</topology>
    </subcellularLocation>
</comment>
<keyword evidence="4" id="KW-0479">Metal-binding</keyword>
<dbReference type="PANTHER" id="PTHR16059">
    <property type="entry name" value="ANTHRAX TOXIN RECEPTOR"/>
    <property type="match status" value="1"/>
</dbReference>
<dbReference type="GO" id="GO:0046872">
    <property type="term" value="F:metal ion binding"/>
    <property type="evidence" value="ECO:0007669"/>
    <property type="project" value="UniProtKB-KW"/>
</dbReference>
<keyword evidence="5 9" id="KW-0732">Signal</keyword>
<evidence type="ECO:0000259" key="10">
    <source>
        <dbReference type="PROSITE" id="PS50234"/>
    </source>
</evidence>
<dbReference type="Pfam" id="PF00092">
    <property type="entry name" value="VWA"/>
    <property type="match status" value="1"/>
</dbReference>
<evidence type="ECO:0000256" key="7">
    <source>
        <dbReference type="ARBA" id="ARBA00023136"/>
    </source>
</evidence>
<dbReference type="GO" id="GO:0016020">
    <property type="term" value="C:membrane"/>
    <property type="evidence" value="ECO:0007669"/>
    <property type="project" value="UniProtKB-SubCell"/>
</dbReference>
<keyword evidence="12" id="KW-1185">Reference proteome</keyword>
<evidence type="ECO:0000256" key="8">
    <source>
        <dbReference type="SAM" id="Phobius"/>
    </source>
</evidence>
<keyword evidence="11" id="KW-0675">Receptor</keyword>
<comment type="similarity">
    <text evidence="2">Belongs to the ATR family.</text>
</comment>
<dbReference type="InterPro" id="IPR036465">
    <property type="entry name" value="vWFA_dom_sf"/>
</dbReference>
<dbReference type="Proteomes" id="UP001165289">
    <property type="component" value="Unassembled WGS sequence"/>
</dbReference>
<dbReference type="EMBL" id="JAKMXF010000354">
    <property type="protein sequence ID" value="KAI6646676.1"/>
    <property type="molecule type" value="Genomic_DNA"/>
</dbReference>
<dbReference type="InterPro" id="IPR002035">
    <property type="entry name" value="VWF_A"/>
</dbReference>
<dbReference type="Pfam" id="PF05587">
    <property type="entry name" value="Anth_Ig"/>
    <property type="match status" value="1"/>
</dbReference>
<dbReference type="InterPro" id="IPR013783">
    <property type="entry name" value="Ig-like_fold"/>
</dbReference>
<dbReference type="GO" id="GO:0038023">
    <property type="term" value="F:signaling receptor activity"/>
    <property type="evidence" value="ECO:0007669"/>
    <property type="project" value="InterPro"/>
</dbReference>
<sequence length="466" mass="51660">MYLLTYYLLLLSLFLAGVSCGDLQSEDETDSICNGDFDFYFLLDKSGSIGDDFPVYIVPFVEKVVDSLISDKIRISYIVYSYDAVVILEITNDEEKILNGLEDLRNVYADGGTVISTGLDEIRYAMKYNGTNRAAVILAVTDGQDNDMTSALKAANLVRSLGASIFAIGVGQEVSYEQLTYIADSPSSTHVIMIDDFGGLDDIINTVVNRTCIEIISADPLEECVMAEGNITLIGRGFQNGDNASNIFCIYHVNTTFHYYTNAFPGSTNQVIKCPLPYVEEPSQVLIQVSLNGLSYVSSNVTLTFRYCVPIDWTLIFSILGSLLLFLLALLLCFLWFLWPVITGVTYKMPAKYVDPAPLPPPPEPRKWPVVNASLYGRPGAGGMMPTRVGWGNTGATEMGAKLMKAKDGVILREESSPLVELDQPEIEKRSFCNKCCEPFSRCYHCIQSVRPIRGDDGKWFSWKKL</sequence>
<dbReference type="Gene3D" id="2.60.40.10">
    <property type="entry name" value="Immunoglobulins"/>
    <property type="match status" value="1"/>
</dbReference>
<feature type="chain" id="PRO_5043383976" evidence="9">
    <location>
        <begin position="21"/>
        <end position="466"/>
    </location>
</feature>
<keyword evidence="6 8" id="KW-1133">Transmembrane helix</keyword>
<feature type="domain" description="VWFA" evidence="10">
    <location>
        <begin position="38"/>
        <end position="207"/>
    </location>
</feature>
<keyword evidence="7 8" id="KW-0472">Membrane</keyword>
<protein>
    <submittedName>
        <fullName evidence="11">Anthrax toxin receptor 2-like</fullName>
    </submittedName>
</protein>
<dbReference type="InterPro" id="IPR008400">
    <property type="entry name" value="Anthrax_toxin_rcpt_extracel"/>
</dbReference>
<evidence type="ECO:0000313" key="11">
    <source>
        <dbReference type="EMBL" id="KAI6646676.1"/>
    </source>
</evidence>
<name>A0AAV7JDM1_9METZ</name>
<organism evidence="11 12">
    <name type="scientific">Oopsacas minuta</name>
    <dbReference type="NCBI Taxonomy" id="111878"/>
    <lineage>
        <taxon>Eukaryota</taxon>
        <taxon>Metazoa</taxon>
        <taxon>Porifera</taxon>
        <taxon>Hexactinellida</taxon>
        <taxon>Hexasterophora</taxon>
        <taxon>Lyssacinosida</taxon>
        <taxon>Leucopsacidae</taxon>
        <taxon>Oopsacas</taxon>
    </lineage>
</organism>
<proteinExistence type="inferred from homology"/>
<dbReference type="AlphaFoldDB" id="A0AAV7JDM1"/>
<dbReference type="PANTHER" id="PTHR16059:SF25">
    <property type="entry name" value="LYSOZYME"/>
    <property type="match status" value="1"/>
</dbReference>
<evidence type="ECO:0000256" key="9">
    <source>
        <dbReference type="SAM" id="SignalP"/>
    </source>
</evidence>
<comment type="caution">
    <text evidence="11">The sequence shown here is derived from an EMBL/GenBank/DDBJ whole genome shotgun (WGS) entry which is preliminary data.</text>
</comment>
<evidence type="ECO:0000256" key="1">
    <source>
        <dbReference type="ARBA" id="ARBA00004479"/>
    </source>
</evidence>
<dbReference type="SMART" id="SM00327">
    <property type="entry name" value="VWA"/>
    <property type="match status" value="1"/>
</dbReference>